<organism evidence="1 2">
    <name type="scientific">Listeria cornellensis FSL F6-0969</name>
    <dbReference type="NCBI Taxonomy" id="1265820"/>
    <lineage>
        <taxon>Bacteria</taxon>
        <taxon>Bacillati</taxon>
        <taxon>Bacillota</taxon>
        <taxon>Bacilli</taxon>
        <taxon>Bacillales</taxon>
        <taxon>Listeriaceae</taxon>
        <taxon>Listeria</taxon>
    </lineage>
</organism>
<gene>
    <name evidence="1" type="ORF">PCORN_15286</name>
</gene>
<evidence type="ECO:0000313" key="2">
    <source>
        <dbReference type="Proteomes" id="UP000019254"/>
    </source>
</evidence>
<name>W7BFX3_9LIST</name>
<accession>W7BFX3</accession>
<sequence length="78" mass="9064">MKIVFHENDIVIKQKIIGDLNKYLMSQKQVAEFLGMSRSNLSSVISMDKLRPLYVFDHGSSRKLALFYKKRCGDLLKK</sequence>
<evidence type="ECO:0000313" key="1">
    <source>
        <dbReference type="EMBL" id="EUJ26024.1"/>
    </source>
</evidence>
<dbReference type="GO" id="GO:0003677">
    <property type="term" value="F:DNA binding"/>
    <property type="evidence" value="ECO:0007669"/>
    <property type="project" value="InterPro"/>
</dbReference>
<reference evidence="1 2" key="1">
    <citation type="journal article" date="2014" name="Int. J. Syst. Evol. Microbiol.">
        <title>Listeria floridensis sp. nov., Listeria aquatica sp. nov., Listeria cornellensis sp. nov., Listeria riparia sp. nov. and Listeria grandensis sp. nov., from agricultural and natural environments.</title>
        <authorList>
            <person name="den Bakker H.C."/>
            <person name="Warchocki S."/>
            <person name="Wright E.M."/>
            <person name="Allred A.F."/>
            <person name="Ahlstrom C."/>
            <person name="Manuel C.S."/>
            <person name="Stasiewicz M.J."/>
            <person name="Burrell A."/>
            <person name="Roof S."/>
            <person name="Strawn L."/>
            <person name="Fortes E.D."/>
            <person name="Nightingale K.K."/>
            <person name="Kephart D."/>
            <person name="Wiedmann M."/>
        </authorList>
    </citation>
    <scope>NUCLEOTIDE SEQUENCE [LARGE SCALE GENOMIC DNA]</scope>
    <source>
        <strain evidence="2">FSL F6-969</strain>
    </source>
</reference>
<keyword evidence="2" id="KW-1185">Reference proteome</keyword>
<comment type="caution">
    <text evidence="1">The sequence shown here is derived from an EMBL/GenBank/DDBJ whole genome shotgun (WGS) entry which is preliminary data.</text>
</comment>
<proteinExistence type="predicted"/>
<dbReference type="SUPFAM" id="SSF47413">
    <property type="entry name" value="lambda repressor-like DNA-binding domains"/>
    <property type="match status" value="1"/>
</dbReference>
<dbReference type="Proteomes" id="UP000019254">
    <property type="component" value="Unassembled WGS sequence"/>
</dbReference>
<dbReference type="EMBL" id="AODE01000033">
    <property type="protein sequence ID" value="EUJ26024.1"/>
    <property type="molecule type" value="Genomic_DNA"/>
</dbReference>
<dbReference type="AlphaFoldDB" id="W7BFX3"/>
<dbReference type="STRING" id="1265820.PCORN_15286"/>
<dbReference type="PATRIC" id="fig|1265820.5.peg.3030"/>
<protein>
    <recommendedName>
        <fullName evidence="3">DNA-binding protein</fullName>
    </recommendedName>
</protein>
<dbReference type="InterPro" id="IPR010982">
    <property type="entry name" value="Lambda_DNA-bd_dom_sf"/>
</dbReference>
<evidence type="ECO:0008006" key="3">
    <source>
        <dbReference type="Google" id="ProtNLM"/>
    </source>
</evidence>